<reference evidence="3 4" key="1">
    <citation type="submission" date="2020-08" db="EMBL/GenBank/DDBJ databases">
        <title>Genomic Encyclopedia of Type Strains, Phase III (KMG-III): the genomes of soil and plant-associated and newly described type strains.</title>
        <authorList>
            <person name="Whitman W."/>
        </authorList>
    </citation>
    <scope>NUCLEOTIDE SEQUENCE [LARGE SCALE GENOMIC DNA]</scope>
    <source>
        <strain evidence="3 4">CECT 3265</strain>
    </source>
</reference>
<dbReference type="Proteomes" id="UP000556436">
    <property type="component" value="Unassembled WGS sequence"/>
</dbReference>
<dbReference type="RefSeq" id="WP_221495110.1">
    <property type="nucleotide sequence ID" value="NZ_BMRW01000009.1"/>
</dbReference>
<keyword evidence="4" id="KW-1185">Reference proteome</keyword>
<protein>
    <submittedName>
        <fullName evidence="3">GNAT superfamily N-acetyltransferase</fullName>
    </submittedName>
</protein>
<gene>
    <name evidence="3" type="ORF">FHS38_003571</name>
</gene>
<feature type="domain" description="N-acetyltransferase" evidence="2">
    <location>
        <begin position="1"/>
        <end position="166"/>
    </location>
</feature>
<dbReference type="PROSITE" id="PS51186">
    <property type="entry name" value="GNAT"/>
    <property type="match status" value="1"/>
</dbReference>
<dbReference type="EMBL" id="JACHJG010000007">
    <property type="protein sequence ID" value="MBB4887517.1"/>
    <property type="molecule type" value="Genomic_DNA"/>
</dbReference>
<feature type="region of interest" description="Disordered" evidence="1">
    <location>
        <begin position="162"/>
        <end position="192"/>
    </location>
</feature>
<keyword evidence="3" id="KW-0808">Transferase</keyword>
<dbReference type="SUPFAM" id="SSF55729">
    <property type="entry name" value="Acyl-CoA N-acyltransferases (Nat)"/>
    <property type="match status" value="1"/>
</dbReference>
<sequence length="192" mass="20893">MADALVDAYAEVFTEPPWNEGEESVRHFRTRLTTDAQRLGFRAAVAQSSAGIEGFATGWLTQHPFPTARAYGKVTAQLGPERVTDLLMGALEVDELAVRRRSRANGLGRRLLTELTTDAPAARSWLLTARKATATMATYHRLGWHELRPLPGAENDIAVFLSPTHPGATAGGQRPQPSRPIRMAPTKSAQAP</sequence>
<proteinExistence type="predicted"/>
<organism evidence="3 4">
    <name type="scientific">Streptomyces netropsis</name>
    <name type="common">Streptoverticillium netropsis</name>
    <dbReference type="NCBI Taxonomy" id="55404"/>
    <lineage>
        <taxon>Bacteria</taxon>
        <taxon>Bacillati</taxon>
        <taxon>Actinomycetota</taxon>
        <taxon>Actinomycetes</taxon>
        <taxon>Kitasatosporales</taxon>
        <taxon>Streptomycetaceae</taxon>
        <taxon>Streptomyces</taxon>
    </lineage>
</organism>
<dbReference type="InterPro" id="IPR016181">
    <property type="entry name" value="Acyl_CoA_acyltransferase"/>
</dbReference>
<dbReference type="AlphaFoldDB" id="A0A7W7LC52"/>
<dbReference type="InterPro" id="IPR000182">
    <property type="entry name" value="GNAT_dom"/>
</dbReference>
<name>A0A7W7LC52_STRNE</name>
<comment type="caution">
    <text evidence="3">The sequence shown here is derived from an EMBL/GenBank/DDBJ whole genome shotgun (WGS) entry which is preliminary data.</text>
</comment>
<accession>A0A7W7LC52</accession>
<dbReference type="GO" id="GO:0016747">
    <property type="term" value="F:acyltransferase activity, transferring groups other than amino-acyl groups"/>
    <property type="evidence" value="ECO:0007669"/>
    <property type="project" value="InterPro"/>
</dbReference>
<dbReference type="Gene3D" id="3.40.630.30">
    <property type="match status" value="1"/>
</dbReference>
<evidence type="ECO:0000256" key="1">
    <source>
        <dbReference type="SAM" id="MobiDB-lite"/>
    </source>
</evidence>
<evidence type="ECO:0000313" key="3">
    <source>
        <dbReference type="EMBL" id="MBB4887517.1"/>
    </source>
</evidence>
<evidence type="ECO:0000313" key="4">
    <source>
        <dbReference type="Proteomes" id="UP000556436"/>
    </source>
</evidence>
<evidence type="ECO:0000259" key="2">
    <source>
        <dbReference type="PROSITE" id="PS51186"/>
    </source>
</evidence>